<dbReference type="InterPro" id="IPR006059">
    <property type="entry name" value="SBP"/>
</dbReference>
<dbReference type="RefSeq" id="WP_369265410.1">
    <property type="nucleotide sequence ID" value="NZ_CP163440.1"/>
</dbReference>
<evidence type="ECO:0000313" key="2">
    <source>
        <dbReference type="EMBL" id="XDQ68625.1"/>
    </source>
</evidence>
<organism evidence="2">
    <name type="scientific">Streptomyces sp. R35</name>
    <dbReference type="NCBI Taxonomy" id="3238630"/>
    <lineage>
        <taxon>Bacteria</taxon>
        <taxon>Bacillati</taxon>
        <taxon>Actinomycetota</taxon>
        <taxon>Actinomycetes</taxon>
        <taxon>Kitasatosporales</taxon>
        <taxon>Streptomycetaceae</taxon>
        <taxon>Streptomyces</taxon>
    </lineage>
</organism>
<evidence type="ECO:0000256" key="1">
    <source>
        <dbReference type="SAM" id="SignalP"/>
    </source>
</evidence>
<accession>A0AB39SJX0</accession>
<dbReference type="PANTHER" id="PTHR43649:SF30">
    <property type="entry name" value="ABC TRANSPORTER SUBSTRATE-BINDING PROTEIN"/>
    <property type="match status" value="1"/>
</dbReference>
<dbReference type="Pfam" id="PF01547">
    <property type="entry name" value="SBP_bac_1"/>
    <property type="match status" value="1"/>
</dbReference>
<protein>
    <submittedName>
        <fullName evidence="2">ABC transporter substrate-binding protein</fullName>
    </submittedName>
</protein>
<dbReference type="Gene3D" id="3.40.190.10">
    <property type="entry name" value="Periplasmic binding protein-like II"/>
    <property type="match status" value="1"/>
</dbReference>
<proteinExistence type="predicted"/>
<dbReference type="SUPFAM" id="SSF53850">
    <property type="entry name" value="Periplasmic binding protein-like II"/>
    <property type="match status" value="1"/>
</dbReference>
<dbReference type="PROSITE" id="PS51257">
    <property type="entry name" value="PROKAR_LIPOPROTEIN"/>
    <property type="match status" value="1"/>
</dbReference>
<feature type="chain" id="PRO_5044203047" evidence="1">
    <location>
        <begin position="29"/>
        <end position="421"/>
    </location>
</feature>
<sequence>MAVPRRARIMVTMAAALGLTVGVSGCGADTAADAGSITLTVVATNYGDSVHKNSLGYWDRVGLAFQSSHPGIRVVAKVYPADTVDAKVAELVKRGKAPDIVQTGSYAEYASKGLLYSADELLSIPVQAGFVPSLAQAGEAQNAQYGLPFTASTRLLYYNKDLFQQAGLKPPTTWQELLVAARVLKAQGVKYPIAVPLGPEEAEAETLMWLLAGEGGYTDDAGSYDFTADANVSTLNWLKSTLVAEGLTGPVAPGKLNGSKALKAFVDGDAAMVNAPLSLMRQIEDSTLNVPYGTVPLPSRTGKTVPTMGTADWTIAFKQRGHREQVGQFLDFLYGDKYVTEQAAEYQLLPVTVTASNAMRADKRYRSLWNGLDTLTNMDLYPLSDTNWARVAAAIRSKIGASVKPGGDPEAVLASIAKAAR</sequence>
<gene>
    <name evidence="2" type="ORF">AB5J50_16080</name>
</gene>
<dbReference type="PANTHER" id="PTHR43649">
    <property type="entry name" value="ARABINOSE-BINDING PROTEIN-RELATED"/>
    <property type="match status" value="1"/>
</dbReference>
<feature type="signal peptide" evidence="1">
    <location>
        <begin position="1"/>
        <end position="28"/>
    </location>
</feature>
<reference evidence="2" key="1">
    <citation type="submission" date="2024-07" db="EMBL/GenBank/DDBJ databases">
        <authorList>
            <person name="Yu S.T."/>
        </authorList>
    </citation>
    <scope>NUCLEOTIDE SEQUENCE</scope>
    <source>
        <strain evidence="2">R35</strain>
    </source>
</reference>
<keyword evidence="1" id="KW-0732">Signal</keyword>
<dbReference type="InterPro" id="IPR050490">
    <property type="entry name" value="Bact_solute-bd_prot1"/>
</dbReference>
<dbReference type="EMBL" id="CP163440">
    <property type="protein sequence ID" value="XDQ68625.1"/>
    <property type="molecule type" value="Genomic_DNA"/>
</dbReference>
<name>A0AB39SJX0_9ACTN</name>
<dbReference type="AlphaFoldDB" id="A0AB39SJX0"/>